<dbReference type="PANTHER" id="PTHR23308">
    <property type="entry name" value="NUCLEAR INHIBITOR OF PROTEIN PHOSPHATASE-1"/>
    <property type="match status" value="1"/>
</dbReference>
<protein>
    <submittedName>
        <fullName evidence="3">Zeaxanthin epoxidase</fullName>
    </submittedName>
</protein>
<dbReference type="Pfam" id="PF00498">
    <property type="entry name" value="FHA"/>
    <property type="match status" value="1"/>
</dbReference>
<comment type="caution">
    <text evidence="3">The sequence shown here is derived from an EMBL/GenBank/DDBJ whole genome shotgun (WGS) entry which is preliminary data.</text>
</comment>
<dbReference type="SMART" id="SM00240">
    <property type="entry name" value="FHA"/>
    <property type="match status" value="1"/>
</dbReference>
<dbReference type="SUPFAM" id="SSF49879">
    <property type="entry name" value="SMAD/FHA domain"/>
    <property type="match status" value="1"/>
</dbReference>
<proteinExistence type="predicted"/>
<feature type="domain" description="FHA" evidence="2">
    <location>
        <begin position="111"/>
        <end position="161"/>
    </location>
</feature>
<sequence length="218" mass="22986">METMARVAPSLHFASPRCSLRSTSFCSPSLASTNSFCASPICFKSSVHNQVSSLVLAKGRRRTGLRCSASNSSSAGSSERWILEPIGDGDFSHIGYKVARPGAFEIASSSVIVGRVPEKADVVLPVATVSGLHARLDKKDGMLLVTDLDSTNGTFVNEMKLRPGAVTPVPPGSILIFGDTNLAVFRVIKAEVESVTKAEVSESEPTSEPQAVSSKTTS</sequence>
<dbReference type="InterPro" id="IPR050923">
    <property type="entry name" value="Cell_Proc_Reg/RNA_Proc"/>
</dbReference>
<reference evidence="3" key="1">
    <citation type="submission" date="2020-01" db="EMBL/GenBank/DDBJ databases">
        <title>Genome sequence of Kobresia littledalei, the first chromosome-level genome in the family Cyperaceae.</title>
        <authorList>
            <person name="Qu G."/>
        </authorList>
    </citation>
    <scope>NUCLEOTIDE SEQUENCE</scope>
    <source>
        <strain evidence="3">C.B.Clarke</strain>
        <tissue evidence="3">Leaf</tissue>
    </source>
</reference>
<dbReference type="AlphaFoldDB" id="A0A833QZF3"/>
<dbReference type="Proteomes" id="UP000623129">
    <property type="component" value="Unassembled WGS sequence"/>
</dbReference>
<dbReference type="InterPro" id="IPR008984">
    <property type="entry name" value="SMAD_FHA_dom_sf"/>
</dbReference>
<dbReference type="FunFam" id="2.60.200.20:FF:000063">
    <property type="entry name" value="Predicted protein"/>
    <property type="match status" value="1"/>
</dbReference>
<evidence type="ECO:0000313" key="3">
    <source>
        <dbReference type="EMBL" id="KAF3327289.1"/>
    </source>
</evidence>
<name>A0A833QZF3_9POAL</name>
<gene>
    <name evidence="3" type="ORF">FCM35_KLT07407</name>
</gene>
<accession>A0A833QZF3</accession>
<feature type="region of interest" description="Disordered" evidence="1">
    <location>
        <begin position="196"/>
        <end position="218"/>
    </location>
</feature>
<feature type="compositionally biased region" description="Polar residues" evidence="1">
    <location>
        <begin position="203"/>
        <end position="218"/>
    </location>
</feature>
<dbReference type="OrthoDB" id="687730at2759"/>
<evidence type="ECO:0000256" key="1">
    <source>
        <dbReference type="SAM" id="MobiDB-lite"/>
    </source>
</evidence>
<keyword evidence="4" id="KW-1185">Reference proteome</keyword>
<dbReference type="CDD" id="cd00060">
    <property type="entry name" value="FHA"/>
    <property type="match status" value="1"/>
</dbReference>
<dbReference type="EMBL" id="SWLB01000017">
    <property type="protein sequence ID" value="KAF3327289.1"/>
    <property type="molecule type" value="Genomic_DNA"/>
</dbReference>
<organism evidence="3 4">
    <name type="scientific">Carex littledalei</name>
    <dbReference type="NCBI Taxonomy" id="544730"/>
    <lineage>
        <taxon>Eukaryota</taxon>
        <taxon>Viridiplantae</taxon>
        <taxon>Streptophyta</taxon>
        <taxon>Embryophyta</taxon>
        <taxon>Tracheophyta</taxon>
        <taxon>Spermatophyta</taxon>
        <taxon>Magnoliopsida</taxon>
        <taxon>Liliopsida</taxon>
        <taxon>Poales</taxon>
        <taxon>Cyperaceae</taxon>
        <taxon>Cyperoideae</taxon>
        <taxon>Cariceae</taxon>
        <taxon>Carex</taxon>
        <taxon>Carex subgen. Euthyceras</taxon>
    </lineage>
</organism>
<evidence type="ECO:0000259" key="2">
    <source>
        <dbReference type="PROSITE" id="PS50006"/>
    </source>
</evidence>
<dbReference type="Gene3D" id="2.60.200.20">
    <property type="match status" value="1"/>
</dbReference>
<dbReference type="InterPro" id="IPR000253">
    <property type="entry name" value="FHA_dom"/>
</dbReference>
<dbReference type="PROSITE" id="PS50006">
    <property type="entry name" value="FHA_DOMAIN"/>
    <property type="match status" value="1"/>
</dbReference>
<evidence type="ECO:0000313" key="4">
    <source>
        <dbReference type="Proteomes" id="UP000623129"/>
    </source>
</evidence>